<dbReference type="AlphaFoldDB" id="A0A1X6ZXG9"/>
<dbReference type="Gene3D" id="3.30.450.180">
    <property type="match status" value="1"/>
</dbReference>
<dbReference type="SMART" id="SM00530">
    <property type="entry name" value="HTH_XRE"/>
    <property type="match status" value="1"/>
</dbReference>
<name>A0A1X6ZXG9_9RHOB</name>
<keyword evidence="3" id="KW-1185">Reference proteome</keyword>
<evidence type="ECO:0000259" key="1">
    <source>
        <dbReference type="PROSITE" id="PS50943"/>
    </source>
</evidence>
<dbReference type="Gene3D" id="1.10.260.40">
    <property type="entry name" value="lambda repressor-like DNA-binding domains"/>
    <property type="match status" value="1"/>
</dbReference>
<reference evidence="3" key="1">
    <citation type="submission" date="2017-03" db="EMBL/GenBank/DDBJ databases">
        <authorList>
            <person name="Rodrigo-Torres L."/>
            <person name="Arahal R.D."/>
            <person name="Lucena T."/>
        </authorList>
    </citation>
    <scope>NUCLEOTIDE SEQUENCE [LARGE SCALE GENOMIC DNA]</scope>
    <source>
        <strain evidence="3">CECT 8370</strain>
    </source>
</reference>
<organism evidence="2 3">
    <name type="scientific">Roseovarius gaetbuli</name>
    <dbReference type="NCBI Taxonomy" id="1356575"/>
    <lineage>
        <taxon>Bacteria</taxon>
        <taxon>Pseudomonadati</taxon>
        <taxon>Pseudomonadota</taxon>
        <taxon>Alphaproteobacteria</taxon>
        <taxon>Rhodobacterales</taxon>
        <taxon>Roseobacteraceae</taxon>
        <taxon>Roseovarius</taxon>
    </lineage>
</organism>
<dbReference type="InterPro" id="IPR041413">
    <property type="entry name" value="MLTR_LBD"/>
</dbReference>
<evidence type="ECO:0000313" key="3">
    <source>
        <dbReference type="Proteomes" id="UP000194012"/>
    </source>
</evidence>
<dbReference type="GO" id="GO:0003677">
    <property type="term" value="F:DNA binding"/>
    <property type="evidence" value="ECO:0007669"/>
    <property type="project" value="InterPro"/>
</dbReference>
<proteinExistence type="predicted"/>
<dbReference type="PROSITE" id="PS50943">
    <property type="entry name" value="HTH_CROC1"/>
    <property type="match status" value="1"/>
</dbReference>
<dbReference type="Proteomes" id="UP000194012">
    <property type="component" value="Unassembled WGS sequence"/>
</dbReference>
<accession>A0A1X6ZXG9</accession>
<dbReference type="OrthoDB" id="9785973at2"/>
<sequence length="260" mass="28604">MQSGLSFGSALKTLRRTLGISQLALAAQLSSTQRHLSFLETGRSKPTVGFLRRLCSELNLSAAQRSALFEASGLRNPYSQRSLSSTEITEALDMIERRILQNWPFPAFALDRDWTVLRMNPRAARLFASFGFDVSNAAPSLLTVILSPAFRARIHNWQEASLGLYFRLQSAAGRDPAIAAAFARARQEGIFDHIPALITGQHQAPVFTALEIGPSAGPMLRMTPFVGQLATLQDVRLDGLEIEFMVPLDDASEDFLADLQ</sequence>
<protein>
    <submittedName>
        <fullName evidence="2">Helix-turn-helix domain protein</fullName>
    </submittedName>
</protein>
<dbReference type="InterPro" id="IPR010982">
    <property type="entry name" value="Lambda_DNA-bd_dom_sf"/>
</dbReference>
<dbReference type="InterPro" id="IPR001387">
    <property type="entry name" value="Cro/C1-type_HTH"/>
</dbReference>
<dbReference type="PANTHER" id="PTHR35010">
    <property type="entry name" value="BLL4672 PROTEIN-RELATED"/>
    <property type="match status" value="1"/>
</dbReference>
<dbReference type="EMBL" id="FWFJ01000034">
    <property type="protein sequence ID" value="SLN64234.1"/>
    <property type="molecule type" value="Genomic_DNA"/>
</dbReference>
<feature type="domain" description="HTH cro/C1-type" evidence="1">
    <location>
        <begin position="11"/>
        <end position="65"/>
    </location>
</feature>
<dbReference type="PANTHER" id="PTHR35010:SF4">
    <property type="entry name" value="BLL5781 PROTEIN"/>
    <property type="match status" value="1"/>
</dbReference>
<dbReference type="RefSeq" id="WP_085827929.1">
    <property type="nucleotide sequence ID" value="NZ_FWFJ01000034.1"/>
</dbReference>
<dbReference type="Pfam" id="PF17765">
    <property type="entry name" value="MLTR_LBD"/>
    <property type="match status" value="1"/>
</dbReference>
<gene>
    <name evidence="2" type="ORF">ROG8370_02971</name>
</gene>
<dbReference type="CDD" id="cd00093">
    <property type="entry name" value="HTH_XRE"/>
    <property type="match status" value="1"/>
</dbReference>
<evidence type="ECO:0000313" key="2">
    <source>
        <dbReference type="EMBL" id="SLN64234.1"/>
    </source>
</evidence>
<dbReference type="Pfam" id="PF13560">
    <property type="entry name" value="HTH_31"/>
    <property type="match status" value="1"/>
</dbReference>
<dbReference type="SUPFAM" id="SSF47413">
    <property type="entry name" value="lambda repressor-like DNA-binding domains"/>
    <property type="match status" value="1"/>
</dbReference>